<dbReference type="GO" id="GO:0003881">
    <property type="term" value="F:CDP-diacylglycerol-inositol 3-phosphatidyltransferase activity"/>
    <property type="evidence" value="ECO:0007669"/>
    <property type="project" value="UniProtKB-EC"/>
</dbReference>
<dbReference type="InterPro" id="IPR000462">
    <property type="entry name" value="CDP-OH_P_trans"/>
</dbReference>
<feature type="transmembrane region" description="Helical" evidence="3">
    <location>
        <begin position="18"/>
        <end position="39"/>
    </location>
</feature>
<keyword evidence="5" id="KW-1185">Reference proteome</keyword>
<dbReference type="KEGG" id="rht:NT26_0590"/>
<dbReference type="EMBL" id="FO082820">
    <property type="protein sequence ID" value="CCF18314.1"/>
    <property type="molecule type" value="Genomic_DNA"/>
</dbReference>
<protein>
    <submittedName>
        <fullName evidence="4">Putative CDP-diacylglycerol inositol 3-phosphatidyltransferase</fullName>
        <ecNumber evidence="4">2.7.8.11</ecNumber>
    </submittedName>
</protein>
<dbReference type="Pfam" id="PF01066">
    <property type="entry name" value="CDP-OH_P_transf"/>
    <property type="match status" value="1"/>
</dbReference>
<dbReference type="OrthoDB" id="9790577at2"/>
<keyword evidence="3" id="KW-1133">Transmembrane helix</keyword>
<dbReference type="STRING" id="1125847.NT26_0590"/>
<sequence>MFDAFQRLIMADAATTRFLIIFIGFMTAIYAANAVYVLVGPKPEPKKSRGESPGPSTIQRTAKTAISRFAGWVASQSITPNQITLVGLVLVFMNCALFAYHKNTFLFGTSLIVAYLFDTLDGVVARAQGTSTRFGGYLDAVVDRYQEIATYLVIGWVLDQWLVAFLVITGSMLTSYNKARAAIEIPVDNKGWPDLLAKPARLFFLCLALIGDANLPWLLPGMLWALAFMTHFTALQRIIRAYLLIRQAETLGSLEREG</sequence>
<keyword evidence="3" id="KW-0472">Membrane</keyword>
<feature type="transmembrane region" description="Helical" evidence="3">
    <location>
        <begin position="217"/>
        <end position="235"/>
    </location>
</feature>
<comment type="similarity">
    <text evidence="2">Belongs to the CDP-alcohol phosphatidyltransferase class-I family.</text>
</comment>
<keyword evidence="3" id="KW-0812">Transmembrane</keyword>
<keyword evidence="1 2" id="KW-0808">Transferase</keyword>
<evidence type="ECO:0000313" key="4">
    <source>
        <dbReference type="EMBL" id="CCF18314.1"/>
    </source>
</evidence>
<dbReference type="AlphaFoldDB" id="L0NBQ7"/>
<dbReference type="InterPro" id="IPR048254">
    <property type="entry name" value="CDP_ALCOHOL_P_TRANSF_CS"/>
</dbReference>
<dbReference type="EC" id="2.7.8.11" evidence="4"/>
<accession>L0NBQ7</accession>
<name>L0NBQ7_9HYPH</name>
<feature type="transmembrane region" description="Helical" evidence="3">
    <location>
        <begin position="148"/>
        <end position="174"/>
    </location>
</feature>
<dbReference type="GO" id="GO:0016020">
    <property type="term" value="C:membrane"/>
    <property type="evidence" value="ECO:0007669"/>
    <property type="project" value="InterPro"/>
</dbReference>
<dbReference type="Gene3D" id="1.20.120.1760">
    <property type="match status" value="1"/>
</dbReference>
<evidence type="ECO:0000256" key="2">
    <source>
        <dbReference type="RuleBase" id="RU003750"/>
    </source>
</evidence>
<gene>
    <name evidence="4" type="ORF">NT26_0590</name>
</gene>
<dbReference type="GO" id="GO:0008654">
    <property type="term" value="P:phospholipid biosynthetic process"/>
    <property type="evidence" value="ECO:0007669"/>
    <property type="project" value="InterPro"/>
</dbReference>
<proteinExistence type="inferred from homology"/>
<feature type="transmembrane region" description="Helical" evidence="3">
    <location>
        <begin position="83"/>
        <end position="101"/>
    </location>
</feature>
<evidence type="ECO:0000256" key="3">
    <source>
        <dbReference type="SAM" id="Phobius"/>
    </source>
</evidence>
<evidence type="ECO:0000313" key="5">
    <source>
        <dbReference type="Proteomes" id="UP000010792"/>
    </source>
</evidence>
<reference evidence="4 5" key="1">
    <citation type="journal article" date="2013" name="Genome Biol. Evol.">
        <title>Life in an arsenic-containing gold mine: genome and physiology of the autotrophic arsenite-oxidizing bacterium rhizobium sp. NT-26.</title>
        <authorList>
            <person name="Andres J."/>
            <person name="Arsene-Ploetze F."/>
            <person name="Barbe V."/>
            <person name="Brochier-Armanet C."/>
            <person name="Cleiss-Arnold J."/>
            <person name="Coppee J.Y."/>
            <person name="Dillies M.A."/>
            <person name="Geist"/>
            <person name="L"/>
            <person name="Joublin A."/>
            <person name="Koechler S."/>
            <person name="Lassalle F."/>
            <person name="Marchal M."/>
            <person name="Medigue C."/>
            <person name="Muller D."/>
            <person name="Nesme X."/>
            <person name="Plewniak F."/>
            <person name="Proux C."/>
            <person name="Ramirez-Bahena M.H."/>
            <person name="Schenowitz C."/>
            <person name="Sismeiro O."/>
            <person name="Vallenet D."/>
            <person name="Santini J.M."/>
            <person name="Bertin P.N."/>
        </authorList>
    </citation>
    <scope>NUCLEOTIDE SEQUENCE [LARGE SCALE GENOMIC DNA]</scope>
    <source>
        <strain evidence="4 5">NT-26</strain>
    </source>
</reference>
<dbReference type="Proteomes" id="UP000010792">
    <property type="component" value="Chromosome"/>
</dbReference>
<evidence type="ECO:0000256" key="1">
    <source>
        <dbReference type="ARBA" id="ARBA00022679"/>
    </source>
</evidence>
<organism evidence="4 5">
    <name type="scientific">Pseudorhizobium banfieldiae</name>
    <dbReference type="NCBI Taxonomy" id="1125847"/>
    <lineage>
        <taxon>Bacteria</taxon>
        <taxon>Pseudomonadati</taxon>
        <taxon>Pseudomonadota</taxon>
        <taxon>Alphaproteobacteria</taxon>
        <taxon>Hyphomicrobiales</taxon>
        <taxon>Rhizobiaceae</taxon>
        <taxon>Rhizobium/Agrobacterium group</taxon>
        <taxon>Pseudorhizobium</taxon>
    </lineage>
</organism>
<dbReference type="PROSITE" id="PS00379">
    <property type="entry name" value="CDP_ALCOHOL_P_TRANSF"/>
    <property type="match status" value="1"/>
</dbReference>
<dbReference type="RefSeq" id="WP_052637271.1">
    <property type="nucleotide sequence ID" value="NZ_FO082820.1"/>
</dbReference>
<dbReference type="InterPro" id="IPR043130">
    <property type="entry name" value="CDP-OH_PTrfase_TM_dom"/>
</dbReference>